<comment type="caution">
    <text evidence="9">The sequence shown here is derived from an EMBL/GenBank/DDBJ whole genome shotgun (WGS) entry which is preliminary data.</text>
</comment>
<keyword evidence="3" id="KW-1003">Cell membrane</keyword>
<dbReference type="EMBL" id="VSSQ01093399">
    <property type="protein sequence ID" value="MPN38271.1"/>
    <property type="molecule type" value="Genomic_DNA"/>
</dbReference>
<evidence type="ECO:0000256" key="1">
    <source>
        <dbReference type="ARBA" id="ARBA00004651"/>
    </source>
</evidence>
<comment type="subcellular location">
    <subcellularLocation>
        <location evidence="1">Cell membrane</location>
        <topology evidence="1">Multi-pass membrane protein</topology>
    </subcellularLocation>
</comment>
<evidence type="ECO:0000256" key="3">
    <source>
        <dbReference type="ARBA" id="ARBA00022475"/>
    </source>
</evidence>
<accession>A0A645HGX2</accession>
<reference evidence="9" key="1">
    <citation type="submission" date="2019-08" db="EMBL/GenBank/DDBJ databases">
        <authorList>
            <person name="Kucharzyk K."/>
            <person name="Murdoch R.W."/>
            <person name="Higgins S."/>
            <person name="Loffler F."/>
        </authorList>
    </citation>
    <scope>NUCLEOTIDE SEQUENCE</scope>
</reference>
<proteinExistence type="predicted"/>
<sequence length="84" mass="9302">MIPMVTLIAPNILFIFTGAFVVERMFAVPGIGAYFVNSVNLNDYSMIMGLTIFVAVLYIISLIFVDIIYGLVDPRIRVAKGGRE</sequence>
<feature type="domain" description="ABC transmembrane type-1" evidence="8">
    <location>
        <begin position="1"/>
        <end position="77"/>
    </location>
</feature>
<name>A0A645HGX2_9ZZZZ</name>
<dbReference type="InterPro" id="IPR000515">
    <property type="entry name" value="MetI-like"/>
</dbReference>
<protein>
    <submittedName>
        <fullName evidence="9">Dipeptide transport system permease protein DppB</fullName>
    </submittedName>
</protein>
<evidence type="ECO:0000256" key="5">
    <source>
        <dbReference type="ARBA" id="ARBA00022989"/>
    </source>
</evidence>
<evidence type="ECO:0000256" key="2">
    <source>
        <dbReference type="ARBA" id="ARBA00022448"/>
    </source>
</evidence>
<keyword evidence="4 7" id="KW-0812">Transmembrane</keyword>
<feature type="transmembrane region" description="Helical" evidence="7">
    <location>
        <begin position="12"/>
        <end position="35"/>
    </location>
</feature>
<keyword evidence="6 7" id="KW-0472">Membrane</keyword>
<dbReference type="Pfam" id="PF00528">
    <property type="entry name" value="BPD_transp_1"/>
    <property type="match status" value="1"/>
</dbReference>
<dbReference type="AlphaFoldDB" id="A0A645HGX2"/>
<keyword evidence="2" id="KW-0813">Transport</keyword>
<dbReference type="GO" id="GO:0005886">
    <property type="term" value="C:plasma membrane"/>
    <property type="evidence" value="ECO:0007669"/>
    <property type="project" value="UniProtKB-SubCell"/>
</dbReference>
<dbReference type="GO" id="GO:0055085">
    <property type="term" value="P:transmembrane transport"/>
    <property type="evidence" value="ECO:0007669"/>
    <property type="project" value="InterPro"/>
</dbReference>
<gene>
    <name evidence="9" type="primary">dppB_53</name>
    <name evidence="9" type="ORF">SDC9_185795</name>
</gene>
<dbReference type="PANTHER" id="PTHR30465">
    <property type="entry name" value="INNER MEMBRANE ABC TRANSPORTER"/>
    <property type="match status" value="1"/>
</dbReference>
<evidence type="ECO:0000313" key="9">
    <source>
        <dbReference type="EMBL" id="MPN38271.1"/>
    </source>
</evidence>
<evidence type="ECO:0000259" key="8">
    <source>
        <dbReference type="Pfam" id="PF00528"/>
    </source>
</evidence>
<feature type="transmembrane region" description="Helical" evidence="7">
    <location>
        <begin position="47"/>
        <end position="72"/>
    </location>
</feature>
<evidence type="ECO:0000256" key="7">
    <source>
        <dbReference type="SAM" id="Phobius"/>
    </source>
</evidence>
<evidence type="ECO:0000256" key="6">
    <source>
        <dbReference type="ARBA" id="ARBA00023136"/>
    </source>
</evidence>
<keyword evidence="5 7" id="KW-1133">Transmembrane helix</keyword>
<evidence type="ECO:0000256" key="4">
    <source>
        <dbReference type="ARBA" id="ARBA00022692"/>
    </source>
</evidence>
<organism evidence="9">
    <name type="scientific">bioreactor metagenome</name>
    <dbReference type="NCBI Taxonomy" id="1076179"/>
    <lineage>
        <taxon>unclassified sequences</taxon>
        <taxon>metagenomes</taxon>
        <taxon>ecological metagenomes</taxon>
    </lineage>
</organism>
<dbReference type="PANTHER" id="PTHR30465:SF74">
    <property type="entry name" value="OLIGOPEPTIDE TRANSPORT SYSTEM PERMEASE PROTEIN OPPB"/>
    <property type="match status" value="1"/>
</dbReference>